<dbReference type="OrthoDB" id="3781280at2"/>
<evidence type="ECO:0000313" key="2">
    <source>
        <dbReference type="Proteomes" id="UP000050277"/>
    </source>
</evidence>
<sequence length="170" mass="19084">MTLNDAAYQYWSQPNREHFMVLREAVMASANYSPTISPNEVASAAFSKGDYPTVIKQLRSLLPGALLSPGLHNLLAIAYNELGDKDNTLREAHFAKTVMDGILMTGDGSREQPYYVLSVQDEYDVLGYLGKNSQRQTLVHDQDQNLDLHICDDESWVWFEVSSLIVLEGN</sequence>
<accession>A0A0P6YA19</accession>
<dbReference type="STRING" id="70996.SE18_14585"/>
<dbReference type="Pfam" id="PF16266">
    <property type="entry name" value="DUF4919"/>
    <property type="match status" value="1"/>
</dbReference>
<comment type="caution">
    <text evidence="1">The sequence shown here is derived from an EMBL/GenBank/DDBJ whole genome shotgun (WGS) entry which is preliminary data.</text>
</comment>
<reference evidence="1 2" key="1">
    <citation type="submission" date="2015-07" db="EMBL/GenBank/DDBJ databases">
        <title>Whole genome sequence of Herpetosiphon geysericola DSM 7119.</title>
        <authorList>
            <person name="Hemp J."/>
            <person name="Ward L.M."/>
            <person name="Pace L.A."/>
            <person name="Fischer W.W."/>
        </authorList>
    </citation>
    <scope>NUCLEOTIDE SEQUENCE [LARGE SCALE GENOMIC DNA]</scope>
    <source>
        <strain evidence="1 2">DSM 7119</strain>
    </source>
</reference>
<dbReference type="RefSeq" id="WP_054535190.1">
    <property type="nucleotide sequence ID" value="NZ_LGKP01000022.1"/>
</dbReference>
<keyword evidence="2" id="KW-1185">Reference proteome</keyword>
<proteinExistence type="predicted"/>
<gene>
    <name evidence="1" type="ORF">SE18_14585</name>
</gene>
<organism evidence="1 2">
    <name type="scientific">Herpetosiphon geysericola</name>
    <dbReference type="NCBI Taxonomy" id="70996"/>
    <lineage>
        <taxon>Bacteria</taxon>
        <taxon>Bacillati</taxon>
        <taxon>Chloroflexota</taxon>
        <taxon>Chloroflexia</taxon>
        <taxon>Herpetosiphonales</taxon>
        <taxon>Herpetosiphonaceae</taxon>
        <taxon>Herpetosiphon</taxon>
    </lineage>
</organism>
<name>A0A0P6YA19_9CHLR</name>
<dbReference type="AlphaFoldDB" id="A0A0P6YA19"/>
<dbReference type="EMBL" id="LGKP01000022">
    <property type="protein sequence ID" value="KPL86095.1"/>
    <property type="molecule type" value="Genomic_DNA"/>
</dbReference>
<evidence type="ECO:0008006" key="3">
    <source>
        <dbReference type="Google" id="ProtNLM"/>
    </source>
</evidence>
<evidence type="ECO:0000313" key="1">
    <source>
        <dbReference type="EMBL" id="KPL86095.1"/>
    </source>
</evidence>
<dbReference type="Proteomes" id="UP000050277">
    <property type="component" value="Unassembled WGS sequence"/>
</dbReference>
<protein>
    <recommendedName>
        <fullName evidence="3">DUF4919 domain-containing protein</fullName>
    </recommendedName>
</protein>
<dbReference type="InterPro" id="IPR032578">
    <property type="entry name" value="DUF4919"/>
</dbReference>